<evidence type="ECO:0000313" key="2">
    <source>
        <dbReference type="EMBL" id="OAD55327.1"/>
    </source>
</evidence>
<name>A0A310SDT2_9HYME</name>
<proteinExistence type="predicted"/>
<dbReference type="AlphaFoldDB" id="A0A310SDT2"/>
<accession>A0A310SDT2</accession>
<evidence type="ECO:0000313" key="3">
    <source>
        <dbReference type="Proteomes" id="UP000250275"/>
    </source>
</evidence>
<gene>
    <name evidence="2" type="ORF">WN48_04841</name>
</gene>
<evidence type="ECO:0000256" key="1">
    <source>
        <dbReference type="SAM" id="MobiDB-lite"/>
    </source>
</evidence>
<keyword evidence="3" id="KW-1185">Reference proteome</keyword>
<dbReference type="EMBL" id="KQ762882">
    <property type="protein sequence ID" value="OAD55327.1"/>
    <property type="molecule type" value="Genomic_DNA"/>
</dbReference>
<dbReference type="Proteomes" id="UP000250275">
    <property type="component" value="Unassembled WGS sequence"/>
</dbReference>
<organism evidence="2 3">
    <name type="scientific">Eufriesea mexicana</name>
    <dbReference type="NCBI Taxonomy" id="516756"/>
    <lineage>
        <taxon>Eukaryota</taxon>
        <taxon>Metazoa</taxon>
        <taxon>Ecdysozoa</taxon>
        <taxon>Arthropoda</taxon>
        <taxon>Hexapoda</taxon>
        <taxon>Insecta</taxon>
        <taxon>Pterygota</taxon>
        <taxon>Neoptera</taxon>
        <taxon>Endopterygota</taxon>
        <taxon>Hymenoptera</taxon>
        <taxon>Apocrita</taxon>
        <taxon>Aculeata</taxon>
        <taxon>Apoidea</taxon>
        <taxon>Anthophila</taxon>
        <taxon>Apidae</taxon>
        <taxon>Eufriesea</taxon>
    </lineage>
</organism>
<feature type="region of interest" description="Disordered" evidence="1">
    <location>
        <begin position="1"/>
        <end position="29"/>
    </location>
</feature>
<protein>
    <submittedName>
        <fullName evidence="2">Uncharacterized protein</fullName>
    </submittedName>
</protein>
<sequence>MFASRYGPITGRRKISIPRAGSGPREWMERPREGISVAVTPRVTFGRSEIRFEVEKSRKPG</sequence>
<reference evidence="2 3" key="1">
    <citation type="submission" date="2015-07" db="EMBL/GenBank/DDBJ databases">
        <title>The genome of Eufriesea mexicana.</title>
        <authorList>
            <person name="Pan H."/>
            <person name="Kapheim K."/>
        </authorList>
    </citation>
    <scope>NUCLEOTIDE SEQUENCE [LARGE SCALE GENOMIC DNA]</scope>
    <source>
        <strain evidence="2">0111107269</strain>
        <tissue evidence="2">Whole body</tissue>
    </source>
</reference>